<evidence type="ECO:0000256" key="2">
    <source>
        <dbReference type="SAM" id="Phobius"/>
    </source>
</evidence>
<dbReference type="OrthoDB" id="5749006at2"/>
<dbReference type="Pfam" id="PF05170">
    <property type="entry name" value="AsmA"/>
    <property type="match status" value="2"/>
</dbReference>
<dbReference type="GO" id="GO:0005886">
    <property type="term" value="C:plasma membrane"/>
    <property type="evidence" value="ECO:0007669"/>
    <property type="project" value="TreeGrafter"/>
</dbReference>
<keyword evidence="2" id="KW-1133">Transmembrane helix</keyword>
<keyword evidence="2" id="KW-0472">Membrane</keyword>
<accession>B1FYZ8</accession>
<evidence type="ECO:0000259" key="3">
    <source>
        <dbReference type="Pfam" id="PF05170"/>
    </source>
</evidence>
<evidence type="ECO:0000256" key="1">
    <source>
        <dbReference type="SAM" id="MobiDB-lite"/>
    </source>
</evidence>
<keyword evidence="5" id="KW-1185">Reference proteome</keyword>
<feature type="region of interest" description="Disordered" evidence="1">
    <location>
        <begin position="817"/>
        <end position="884"/>
    </location>
</feature>
<name>B1FYZ8_PARG4</name>
<dbReference type="InterPro" id="IPR007844">
    <property type="entry name" value="AsmA"/>
</dbReference>
<dbReference type="EMBL" id="ABLD01000005">
    <property type="protein sequence ID" value="EDT10966.1"/>
    <property type="molecule type" value="Genomic_DNA"/>
</dbReference>
<proteinExistence type="predicted"/>
<comment type="caution">
    <text evidence="4">The sequence shown here is derived from an EMBL/GenBank/DDBJ whole genome shotgun (WGS) entry which is preliminary data.</text>
</comment>
<reference evidence="4 5" key="1">
    <citation type="submission" date="2008-03" db="EMBL/GenBank/DDBJ databases">
        <title>Sequencing of the draft genome and assembly of Burkholderia graminis C4D1M.</title>
        <authorList>
            <consortium name="US DOE Joint Genome Institute (JGI-PGF)"/>
            <person name="Copeland A."/>
            <person name="Lucas S."/>
            <person name="Lapidus A."/>
            <person name="Glavina del Rio T."/>
            <person name="Dalin E."/>
            <person name="Tice H."/>
            <person name="Bruce D."/>
            <person name="Goodwin L."/>
            <person name="Pitluck S."/>
            <person name="Larimer F."/>
            <person name="Land M.L."/>
            <person name="Hauser L."/>
            <person name="Tiedje J."/>
            <person name="Richardson P."/>
        </authorList>
    </citation>
    <scope>NUCLEOTIDE SEQUENCE [LARGE SCALE GENOMIC DNA]</scope>
    <source>
        <strain evidence="5">ATCC 700544 / DSM 17151 / LMG 18924 / NCIMB 13744 / C4D1M</strain>
    </source>
</reference>
<feature type="domain" description="AsmA" evidence="3">
    <location>
        <begin position="9"/>
        <end position="249"/>
    </location>
</feature>
<dbReference type="InterPro" id="IPR052894">
    <property type="entry name" value="AsmA-related"/>
</dbReference>
<feature type="domain" description="AsmA" evidence="3">
    <location>
        <begin position="355"/>
        <end position="712"/>
    </location>
</feature>
<evidence type="ECO:0000313" key="5">
    <source>
        <dbReference type="Proteomes" id="UP000005045"/>
    </source>
</evidence>
<organism evidence="4 5">
    <name type="scientific">Paraburkholderia graminis (strain ATCC 700544 / DSM 17151 / LMG 18924 / NCIMB 13744 / C4D1M)</name>
    <dbReference type="NCBI Taxonomy" id="396598"/>
    <lineage>
        <taxon>Bacteria</taxon>
        <taxon>Pseudomonadati</taxon>
        <taxon>Pseudomonadota</taxon>
        <taxon>Betaproteobacteria</taxon>
        <taxon>Burkholderiales</taxon>
        <taxon>Burkholderiaceae</taxon>
        <taxon>Paraburkholderia</taxon>
    </lineage>
</organism>
<feature type="compositionally biased region" description="Low complexity" evidence="1">
    <location>
        <begin position="853"/>
        <end position="862"/>
    </location>
</feature>
<dbReference type="PANTHER" id="PTHR30441">
    <property type="entry name" value="DUF748 DOMAIN-CONTAINING PROTEIN"/>
    <property type="match status" value="1"/>
</dbReference>
<sequence>MAGSSTIGRRAGKIVAWILAIIVILIVALTVFILTFDWNRARPYVNDKVTQAIGRQFTINGDLKVGLRRPVGETGLKSWVPWPRFSAANITIANPDWAKRPQFATLDEIDFQVKVLPLLAHDIVIPAINLVNPSVDLERMLDGRNNWTFELPKSKTPSQWKLQLHDIVFAKGNIALSDQQKKVDAQMVVDTLGQPIPIGEAMKQQEEASRKASAEAVGKDGAKKLSAQADAQAASAASAASAAAARGASATDVHASGTTAATGASGGLVAGGSKGASATASARSGASGAVGTSAATPSDARGASTANGANGANRASDANGTSGTHEANGANEASNTNPASAANTARNGKPDLPPYAIGWTLKGTYHKTPVSGSGKVGGVLALQDANRPFPVQADVKAGDLHVGLVGTITDPAHLAAVDLRLWVQGSSMAKLYSLTGVTLPDTPPYATEGRLVGQFKTSGNVFKYENFTGRVGGSDLNGSLTYTARRPRPLLQGELESRLLQFSDLAPVIGADSNASKAKRGDAAKQPSNKALPVEEFRTDRWKAIDADVKFTGRRIVKNADLPITDLYTHIVMTDGVLSLQPLKFGVAGGTLASDIHLDGSGTPLKGRFATSARHLKLKQLFPNFKTMQNALGEINGDASLTATGNSPAALAATSNGEVKALVTEGTVSRLLMEAAGLNVANVVYEKLFGNRDVKINCAAADFVATNGVLDSRVFALDTDDAVIDIDGNVNMRDETMDLGVHPHTKGFRVFSLRSPLYAKGTFKNPHVGVNAAALALRGGAAVGLGLINPFAALLPLLAPSNNKPLPCAQLLSQVRQAPTAPPPGSKQQPKPAISLEGVPVNKRSSGAGSGSGASAASGASAVAPATRKPAPMSPASAAEYKGS</sequence>
<evidence type="ECO:0000313" key="4">
    <source>
        <dbReference type="EMBL" id="EDT10966.1"/>
    </source>
</evidence>
<feature type="compositionally biased region" description="Gly residues" evidence="1">
    <location>
        <begin position="264"/>
        <end position="274"/>
    </location>
</feature>
<gene>
    <name evidence="4" type="ORF">BgramDRAFT_2344</name>
</gene>
<feature type="compositionally biased region" description="Low complexity" evidence="1">
    <location>
        <begin position="330"/>
        <end position="347"/>
    </location>
</feature>
<dbReference type="PANTHER" id="PTHR30441:SF9">
    <property type="entry name" value="ASMA FAMILY PROTEIN YHJG"/>
    <property type="match status" value="1"/>
</dbReference>
<dbReference type="GO" id="GO:0090313">
    <property type="term" value="P:regulation of protein targeting to membrane"/>
    <property type="evidence" value="ECO:0007669"/>
    <property type="project" value="TreeGrafter"/>
</dbReference>
<keyword evidence="2" id="KW-0812">Transmembrane</keyword>
<dbReference type="Proteomes" id="UP000005045">
    <property type="component" value="Unassembled WGS sequence"/>
</dbReference>
<feature type="transmembrane region" description="Helical" evidence="2">
    <location>
        <begin position="14"/>
        <end position="36"/>
    </location>
</feature>
<dbReference type="AlphaFoldDB" id="B1FYZ8"/>
<protein>
    <submittedName>
        <fullName evidence="4">AsmA family protein</fullName>
    </submittedName>
</protein>
<dbReference type="RefSeq" id="WP_006048903.1">
    <property type="nucleotide sequence ID" value="NZ_ABLD01000005.1"/>
</dbReference>
<feature type="region of interest" description="Disordered" evidence="1">
    <location>
        <begin position="261"/>
        <end position="350"/>
    </location>
</feature>
<feature type="compositionally biased region" description="Low complexity" evidence="1">
    <location>
        <begin position="275"/>
        <end position="320"/>
    </location>
</feature>